<dbReference type="AlphaFoldDB" id="A0A2R5GSE9"/>
<dbReference type="Proteomes" id="UP000241890">
    <property type="component" value="Unassembled WGS sequence"/>
</dbReference>
<name>A0A2R5GSE9_9STRA</name>
<sequence length="276" mass="30749">MAIKGGKRSAEIAEEDLDAELRRAMADLAQLKEYYSDPCKLAGTPSGSLGTNAHGNGASSSEGPEVTSAGNSSLDRLAVAEAVIRKLYRRNQELESQKHENDHAKAQNQAEEARLKEVEDDLRVMKARNAALEASLRSTEAKLAEKHQQASMLATRLEALGGENRKLVHAQRKLQAERKEDRRRVNRLKDLEEALQQAQQQTTFAQTQMESMRRAQALRVSGSKRDTQNLVSVLTRQLDAQAEQHELERAAFNEKLARLESENCTLYVSSVESENV</sequence>
<feature type="compositionally biased region" description="Polar residues" evidence="2">
    <location>
        <begin position="45"/>
        <end position="73"/>
    </location>
</feature>
<evidence type="ECO:0000313" key="4">
    <source>
        <dbReference type="Proteomes" id="UP000241890"/>
    </source>
</evidence>
<keyword evidence="1" id="KW-0175">Coiled coil</keyword>
<dbReference type="InParanoid" id="A0A2R5GSE9"/>
<feature type="coiled-coil region" evidence="1">
    <location>
        <begin position="77"/>
        <end position="262"/>
    </location>
</feature>
<reference evidence="3 4" key="1">
    <citation type="submission" date="2017-12" db="EMBL/GenBank/DDBJ databases">
        <title>Sequencing, de novo assembly and annotation of complete genome of a new Thraustochytrid species, strain FCC1311.</title>
        <authorList>
            <person name="Sedici K."/>
            <person name="Godart F."/>
            <person name="Aiese Cigliano R."/>
            <person name="Sanseverino W."/>
            <person name="Barakat M."/>
            <person name="Ortet P."/>
            <person name="Marechal E."/>
            <person name="Cagnac O."/>
            <person name="Amato A."/>
        </authorList>
    </citation>
    <scope>NUCLEOTIDE SEQUENCE [LARGE SCALE GENOMIC DNA]</scope>
</reference>
<comment type="caution">
    <text evidence="3">The sequence shown here is derived from an EMBL/GenBank/DDBJ whole genome shotgun (WGS) entry which is preliminary data.</text>
</comment>
<evidence type="ECO:0000256" key="1">
    <source>
        <dbReference type="SAM" id="Coils"/>
    </source>
</evidence>
<accession>A0A2R5GSE9</accession>
<protein>
    <submittedName>
        <fullName evidence="3">Uncharacterized protein</fullName>
    </submittedName>
</protein>
<gene>
    <name evidence="3" type="ORF">FCC1311_070242</name>
</gene>
<evidence type="ECO:0000313" key="3">
    <source>
        <dbReference type="EMBL" id="GBG30804.1"/>
    </source>
</evidence>
<feature type="region of interest" description="Disordered" evidence="2">
    <location>
        <begin position="39"/>
        <end position="73"/>
    </location>
</feature>
<proteinExistence type="predicted"/>
<evidence type="ECO:0000256" key="2">
    <source>
        <dbReference type="SAM" id="MobiDB-lite"/>
    </source>
</evidence>
<dbReference type="EMBL" id="BEYU01000084">
    <property type="protein sequence ID" value="GBG30804.1"/>
    <property type="molecule type" value="Genomic_DNA"/>
</dbReference>
<keyword evidence="4" id="KW-1185">Reference proteome</keyword>
<organism evidence="3 4">
    <name type="scientific">Hondaea fermentalgiana</name>
    <dbReference type="NCBI Taxonomy" id="2315210"/>
    <lineage>
        <taxon>Eukaryota</taxon>
        <taxon>Sar</taxon>
        <taxon>Stramenopiles</taxon>
        <taxon>Bigyra</taxon>
        <taxon>Labyrinthulomycetes</taxon>
        <taxon>Thraustochytrida</taxon>
        <taxon>Thraustochytriidae</taxon>
        <taxon>Hondaea</taxon>
    </lineage>
</organism>